<accession>A5BMC3</accession>
<dbReference type="SUPFAM" id="SSF56672">
    <property type="entry name" value="DNA/RNA polymerases"/>
    <property type="match status" value="1"/>
</dbReference>
<dbReference type="AlphaFoldDB" id="A5BMC3"/>
<name>A5BMC3_VITVI</name>
<proteinExistence type="predicted"/>
<sequence>MPFGLKNAPSEFQNIMNEIFNQFSDFIIVFIVDVLIIKTVKPRVKNLPCLTNPKAFKIVETNASDIGYGGIRKQRDGNHEMLVRIHEIIAPKKNTQTPKPPESQSNQALSPHKMLWGQQVELEEEARLHSSNHMPNKMLSLCYDPLDSSKPVKATQFPSITRSQTFKQVTKANPSQKELASSSSFSNKQIVVAANPTPLSTKSRYWQKDFNQPILVIEREFFYENPREIAVKAFHETFHYPSGDFLKRREFYEAILIETGSIKIKHNVDKYSNLDLAFSTCHIF</sequence>
<evidence type="ECO:0000313" key="1">
    <source>
        <dbReference type="EMBL" id="CAN81286.1"/>
    </source>
</evidence>
<gene>
    <name evidence="1" type="ORF">VITISV_041197</name>
</gene>
<protein>
    <recommendedName>
        <fullName evidence="2">Reverse transcriptase domain-containing protein</fullName>
    </recommendedName>
</protein>
<reference evidence="1" key="1">
    <citation type="journal article" date="2007" name="PLoS ONE">
        <title>The first genome sequence of an elite grapevine cultivar (Pinot noir Vitis vinifera L.): coping with a highly heterozygous genome.</title>
        <authorList>
            <person name="Velasco R."/>
            <person name="Zharkikh A."/>
            <person name="Troggio M."/>
            <person name="Cartwright D.A."/>
            <person name="Cestaro A."/>
            <person name="Pruss D."/>
            <person name="Pindo M."/>
            <person name="FitzGerald L.M."/>
            <person name="Vezzulli S."/>
            <person name="Reid J."/>
            <person name="Malacarne G."/>
            <person name="Iliev D."/>
            <person name="Coppola G."/>
            <person name="Wardell B."/>
            <person name="Micheletti D."/>
            <person name="Macalma T."/>
            <person name="Facci M."/>
            <person name="Mitchell J.T."/>
            <person name="Perazzolli M."/>
            <person name="Eldredge G."/>
            <person name="Gatto P."/>
            <person name="Oyzerski R."/>
            <person name="Moretto M."/>
            <person name="Gutin N."/>
            <person name="Stefanini M."/>
            <person name="Chen Y."/>
            <person name="Segala C."/>
            <person name="Davenport C."/>
            <person name="Dematte L."/>
            <person name="Mraz A."/>
            <person name="Battilana J."/>
            <person name="Stormo K."/>
            <person name="Costa F."/>
            <person name="Tao Q."/>
            <person name="Si-Ammour A."/>
            <person name="Harkins T."/>
            <person name="Lackey A."/>
            <person name="Perbost C."/>
            <person name="Taillon B."/>
            <person name="Stella A."/>
            <person name="Solovyev V."/>
            <person name="Fawcett J.A."/>
            <person name="Sterck L."/>
            <person name="Vandepoele K."/>
            <person name="Grando S.M."/>
            <person name="Toppo S."/>
            <person name="Moser C."/>
            <person name="Lanchbury J."/>
            <person name="Bogden R."/>
            <person name="Skolnick M."/>
            <person name="Sgaramella V."/>
            <person name="Bhatnagar S.K."/>
            <person name="Fontana P."/>
            <person name="Gutin A."/>
            <person name="Van de Peer Y."/>
            <person name="Salamini F."/>
            <person name="Viola R."/>
        </authorList>
    </citation>
    <scope>NUCLEOTIDE SEQUENCE</scope>
</reference>
<dbReference type="EMBL" id="AM464477">
    <property type="protein sequence ID" value="CAN81286.1"/>
    <property type="molecule type" value="Genomic_DNA"/>
</dbReference>
<dbReference type="InterPro" id="IPR043502">
    <property type="entry name" value="DNA/RNA_pol_sf"/>
</dbReference>
<dbReference type="InterPro" id="IPR043128">
    <property type="entry name" value="Rev_trsase/Diguanyl_cyclase"/>
</dbReference>
<evidence type="ECO:0008006" key="2">
    <source>
        <dbReference type="Google" id="ProtNLM"/>
    </source>
</evidence>
<organism evidence="1">
    <name type="scientific">Vitis vinifera</name>
    <name type="common">Grape</name>
    <dbReference type="NCBI Taxonomy" id="29760"/>
    <lineage>
        <taxon>Eukaryota</taxon>
        <taxon>Viridiplantae</taxon>
        <taxon>Streptophyta</taxon>
        <taxon>Embryophyta</taxon>
        <taxon>Tracheophyta</taxon>
        <taxon>Spermatophyta</taxon>
        <taxon>Magnoliopsida</taxon>
        <taxon>eudicotyledons</taxon>
        <taxon>Gunneridae</taxon>
        <taxon>Pentapetalae</taxon>
        <taxon>rosids</taxon>
        <taxon>Vitales</taxon>
        <taxon>Vitaceae</taxon>
        <taxon>Viteae</taxon>
        <taxon>Vitis</taxon>
    </lineage>
</organism>
<dbReference type="Gene3D" id="3.30.70.270">
    <property type="match status" value="1"/>
</dbReference>